<dbReference type="Proteomes" id="UP000187465">
    <property type="component" value="Unassembled WGS sequence"/>
</dbReference>
<protein>
    <submittedName>
        <fullName evidence="1">Uncharacterized protein</fullName>
    </submittedName>
</protein>
<organism evidence="1 2">
    <name type="scientific">Paenibacillus odorifer</name>
    <dbReference type="NCBI Taxonomy" id="189426"/>
    <lineage>
        <taxon>Bacteria</taxon>
        <taxon>Bacillati</taxon>
        <taxon>Bacillota</taxon>
        <taxon>Bacilli</taxon>
        <taxon>Bacillales</taxon>
        <taxon>Paenibacillaceae</taxon>
        <taxon>Paenibacillus</taxon>
    </lineage>
</organism>
<proteinExistence type="predicted"/>
<reference evidence="1 2" key="1">
    <citation type="submission" date="2016-10" db="EMBL/GenBank/DDBJ databases">
        <title>Paenibacillus species isolates.</title>
        <authorList>
            <person name="Beno S.M."/>
        </authorList>
    </citation>
    <scope>NUCLEOTIDE SEQUENCE [LARGE SCALE GENOMIC DNA]</scope>
    <source>
        <strain evidence="1 2">FSL H7-0604</strain>
    </source>
</reference>
<evidence type="ECO:0000313" key="1">
    <source>
        <dbReference type="EMBL" id="OMD26267.1"/>
    </source>
</evidence>
<accession>A0A1R0X0T1</accession>
<dbReference type="AlphaFoldDB" id="A0A1R0X0T1"/>
<sequence>MYIYALVSTYGEIIDICVGTAAAQEMNMNNQVEDLQIKPIMLYSEYEKQPSDYKGTVEGIRYLLYMGIDGKSTYGPVALLHSWGSWSDKSAIDLN</sequence>
<evidence type="ECO:0000313" key="2">
    <source>
        <dbReference type="Proteomes" id="UP000187465"/>
    </source>
</evidence>
<name>A0A1R0X0T1_9BACL</name>
<dbReference type="RefSeq" id="WP_076179610.1">
    <property type="nucleotide sequence ID" value="NZ_MKQP01000043.1"/>
</dbReference>
<gene>
    <name evidence="1" type="ORF">BJP51_27695</name>
</gene>
<comment type="caution">
    <text evidence="1">The sequence shown here is derived from an EMBL/GenBank/DDBJ whole genome shotgun (WGS) entry which is preliminary data.</text>
</comment>
<dbReference type="EMBL" id="MKQP01000043">
    <property type="protein sequence ID" value="OMD26267.1"/>
    <property type="molecule type" value="Genomic_DNA"/>
</dbReference>